<dbReference type="GO" id="GO:0004198">
    <property type="term" value="F:calcium-dependent cysteine-type endopeptidase activity"/>
    <property type="evidence" value="ECO:0007669"/>
    <property type="project" value="InterPro"/>
</dbReference>
<reference evidence="9 10" key="1">
    <citation type="journal article" date="2020" name="ISME J.">
        <title>Uncovering the hidden diversity of litter-decomposition mechanisms in mushroom-forming fungi.</title>
        <authorList>
            <person name="Floudas D."/>
            <person name="Bentzer J."/>
            <person name="Ahren D."/>
            <person name="Johansson T."/>
            <person name="Persson P."/>
            <person name="Tunlid A."/>
        </authorList>
    </citation>
    <scope>NUCLEOTIDE SEQUENCE [LARGE SCALE GENOMIC DNA]</scope>
    <source>
        <strain evidence="9 10">CBS 146.42</strain>
    </source>
</reference>
<evidence type="ECO:0000256" key="4">
    <source>
        <dbReference type="ARBA" id="ARBA00022807"/>
    </source>
</evidence>
<dbReference type="PRINTS" id="PR00704">
    <property type="entry name" value="CALPAIN"/>
</dbReference>
<dbReference type="CDD" id="cd00044">
    <property type="entry name" value="CysPc"/>
    <property type="match status" value="1"/>
</dbReference>
<feature type="active site" evidence="5 6">
    <location>
        <position position="107"/>
    </location>
</feature>
<dbReference type="InterPro" id="IPR038765">
    <property type="entry name" value="Papain-like_cys_pep_sf"/>
</dbReference>
<feature type="compositionally biased region" description="Polar residues" evidence="7">
    <location>
        <begin position="685"/>
        <end position="699"/>
    </location>
</feature>
<dbReference type="PANTHER" id="PTHR10183">
    <property type="entry name" value="CALPAIN"/>
    <property type="match status" value="1"/>
</dbReference>
<feature type="region of interest" description="Disordered" evidence="7">
    <location>
        <begin position="544"/>
        <end position="567"/>
    </location>
</feature>
<proteinExistence type="inferred from homology"/>
<feature type="region of interest" description="Disordered" evidence="7">
    <location>
        <begin position="588"/>
        <end position="669"/>
    </location>
</feature>
<keyword evidence="3 6" id="KW-0378">Hydrolase</keyword>
<name>A0A8H5GBM0_9AGAR</name>
<accession>A0A8H5GBM0</accession>
<dbReference type="SUPFAM" id="SSF54001">
    <property type="entry name" value="Cysteine proteinases"/>
    <property type="match status" value="1"/>
</dbReference>
<comment type="similarity">
    <text evidence="1">Belongs to the peptidase C2 family.</text>
</comment>
<dbReference type="OrthoDB" id="424753at2759"/>
<dbReference type="InterPro" id="IPR022684">
    <property type="entry name" value="Calpain_cysteine_protease"/>
</dbReference>
<feature type="compositionally biased region" description="Acidic residues" evidence="7">
    <location>
        <begin position="553"/>
        <end position="562"/>
    </location>
</feature>
<evidence type="ECO:0000256" key="6">
    <source>
        <dbReference type="PROSITE-ProRule" id="PRU00239"/>
    </source>
</evidence>
<feature type="region of interest" description="Disordered" evidence="7">
    <location>
        <begin position="752"/>
        <end position="805"/>
    </location>
</feature>
<dbReference type="AlphaFoldDB" id="A0A8H5GBM0"/>
<feature type="compositionally biased region" description="Basic residues" evidence="7">
    <location>
        <begin position="796"/>
        <end position="805"/>
    </location>
</feature>
<dbReference type="Gene3D" id="3.90.70.10">
    <property type="entry name" value="Cysteine proteinases"/>
    <property type="match status" value="1"/>
</dbReference>
<evidence type="ECO:0000256" key="3">
    <source>
        <dbReference type="ARBA" id="ARBA00022801"/>
    </source>
</evidence>
<evidence type="ECO:0000259" key="8">
    <source>
        <dbReference type="PROSITE" id="PS50203"/>
    </source>
</evidence>
<dbReference type="SMART" id="SM00230">
    <property type="entry name" value="CysPc"/>
    <property type="match status" value="1"/>
</dbReference>
<evidence type="ECO:0000256" key="5">
    <source>
        <dbReference type="PIRSR" id="PIRSR622684-1"/>
    </source>
</evidence>
<comment type="caution">
    <text evidence="9">The sequence shown here is derived from an EMBL/GenBank/DDBJ whole genome shotgun (WGS) entry which is preliminary data.</text>
</comment>
<sequence length="805" mass="91823">MNRSHSYVAKKPSLLHTPELQTVIARCKKRVEQIAKDCRAGNRKFRDLEFDLENDQHRCLYGLFIKPGETFSPSDVLRTTKIFKNVEFFANGTPDSTQIVQGGIGDCWFLSALSSVATAPGLLEQLCIARDETVGVYGFIFFRDNRWVDVIIDDLLCTRRPKFEDLTPFEQSLYHDDKDYYLKSASVNEGKTLYFARSGARTETWVPLIEKAYAKLHGHYAYLHLGKTCEAMEDLTGGVSKNIFTNDILDPDRFWTDELLRANKDRLFTCQISPPNNRAPQSEIKVQGLVTAHAYAVLRAVECKGRRFVVLRNPWGKIEWTGRWSDGSKEWTKEWINVLDELGHSFGEDGQFIMEYGDWLECFTDIDRTILFDSSWRMSSQWLCVPCRPLPTAFSYGDVSFTFTLPSAASTVISLAQLNTRYFRDLASRSLWTLDFVLVKAGEDNPIVETQHTKFQARDVSVEVRLEAGTYIVYARLDRLIDASAPVEINLEDWQLLKLSRIMTKRAEAHQSLFATLKMSHESNLFAHTLPVSLDDLIQRDKRRYQKKHAQPENEDNSDNDTEYFTNDESTSDFETIIKTTKTVVKKLRKKRSSRPKGLIQDARVPPPNKTRAEIPLPIAAPQPRQKQKQKDKYKRGYKPLPSPPRYTGYTRDTRVAGDRPSVVGPRPPGPIVYPAPWSPQPNFFNYYTGPGPQNQWSRPASPAPPETPNDKLTNVKVLRDDEHVVHVGLRVYVNTGTDPVSEGPIEIVGRIGESSSDDENEDNASSTRGRSARGRSRSTSRSVTRSTSRESSVNRSRHRRSFRR</sequence>
<dbReference type="Proteomes" id="UP000559027">
    <property type="component" value="Unassembled WGS sequence"/>
</dbReference>
<feature type="active site" evidence="5 6">
    <location>
        <position position="313"/>
    </location>
</feature>
<feature type="active site" evidence="5 6">
    <location>
        <position position="293"/>
    </location>
</feature>
<dbReference type="EMBL" id="JAACJO010000002">
    <property type="protein sequence ID" value="KAF5361948.1"/>
    <property type="molecule type" value="Genomic_DNA"/>
</dbReference>
<evidence type="ECO:0000256" key="2">
    <source>
        <dbReference type="ARBA" id="ARBA00022670"/>
    </source>
</evidence>
<feature type="region of interest" description="Disordered" evidence="7">
    <location>
        <begin position="685"/>
        <end position="712"/>
    </location>
</feature>
<keyword evidence="4 6" id="KW-0788">Thiol protease</keyword>
<dbReference type="PROSITE" id="PS50203">
    <property type="entry name" value="CALPAIN_CAT"/>
    <property type="match status" value="1"/>
</dbReference>
<dbReference type="PANTHER" id="PTHR10183:SF379">
    <property type="entry name" value="CALPAIN-5"/>
    <property type="match status" value="1"/>
</dbReference>
<organism evidence="9 10">
    <name type="scientific">Leucocoprinus leucothites</name>
    <dbReference type="NCBI Taxonomy" id="201217"/>
    <lineage>
        <taxon>Eukaryota</taxon>
        <taxon>Fungi</taxon>
        <taxon>Dikarya</taxon>
        <taxon>Basidiomycota</taxon>
        <taxon>Agaricomycotina</taxon>
        <taxon>Agaricomycetes</taxon>
        <taxon>Agaricomycetidae</taxon>
        <taxon>Agaricales</taxon>
        <taxon>Agaricineae</taxon>
        <taxon>Agaricaceae</taxon>
        <taxon>Leucocoprinus</taxon>
    </lineage>
</organism>
<dbReference type="InterPro" id="IPR000169">
    <property type="entry name" value="Pept_cys_AS"/>
</dbReference>
<evidence type="ECO:0000313" key="9">
    <source>
        <dbReference type="EMBL" id="KAF5361948.1"/>
    </source>
</evidence>
<dbReference type="GO" id="GO:0006508">
    <property type="term" value="P:proteolysis"/>
    <property type="evidence" value="ECO:0007669"/>
    <property type="project" value="UniProtKB-KW"/>
</dbReference>
<feature type="compositionally biased region" description="Basic residues" evidence="7">
    <location>
        <begin position="626"/>
        <end position="638"/>
    </location>
</feature>
<dbReference type="PROSITE" id="PS00139">
    <property type="entry name" value="THIOL_PROTEASE_CYS"/>
    <property type="match status" value="1"/>
</dbReference>
<protein>
    <recommendedName>
        <fullName evidence="8">Calpain catalytic domain-containing protein</fullName>
    </recommendedName>
</protein>
<feature type="domain" description="Calpain catalytic" evidence="8">
    <location>
        <begin position="78"/>
        <end position="372"/>
    </location>
</feature>
<keyword evidence="2 6" id="KW-0645">Protease</keyword>
<evidence type="ECO:0000256" key="7">
    <source>
        <dbReference type="SAM" id="MobiDB-lite"/>
    </source>
</evidence>
<gene>
    <name evidence="9" type="ORF">D9756_002805</name>
</gene>
<dbReference type="Pfam" id="PF00648">
    <property type="entry name" value="Peptidase_C2"/>
    <property type="match status" value="1"/>
</dbReference>
<evidence type="ECO:0000256" key="1">
    <source>
        <dbReference type="ARBA" id="ARBA00007623"/>
    </source>
</evidence>
<keyword evidence="10" id="KW-1185">Reference proteome</keyword>
<evidence type="ECO:0000313" key="10">
    <source>
        <dbReference type="Proteomes" id="UP000559027"/>
    </source>
</evidence>
<feature type="compositionally biased region" description="Low complexity" evidence="7">
    <location>
        <begin position="780"/>
        <end position="795"/>
    </location>
</feature>
<dbReference type="InterPro" id="IPR001300">
    <property type="entry name" value="Peptidase_C2_calpain_cat"/>
</dbReference>